<dbReference type="PANTHER" id="PTHR32089:SF112">
    <property type="entry name" value="LYSOZYME-LIKE PROTEIN-RELATED"/>
    <property type="match status" value="1"/>
</dbReference>
<dbReference type="InterPro" id="IPR004090">
    <property type="entry name" value="Chemotax_Me-accpt_rcpt"/>
</dbReference>
<comment type="caution">
    <text evidence="11">The sequence shown here is derived from an EMBL/GenBank/DDBJ whole genome shotgun (WGS) entry which is preliminary data.</text>
</comment>
<dbReference type="InterPro" id="IPR024478">
    <property type="entry name" value="HlyB_4HB_MCP"/>
</dbReference>
<dbReference type="PROSITE" id="PS50111">
    <property type="entry name" value="CHEMOTAXIS_TRANSDUC_2"/>
    <property type="match status" value="1"/>
</dbReference>
<dbReference type="InterPro" id="IPR003660">
    <property type="entry name" value="HAMP_dom"/>
</dbReference>
<dbReference type="InterPro" id="IPR000727">
    <property type="entry name" value="T_SNARE_dom"/>
</dbReference>
<dbReference type="Pfam" id="PF12729">
    <property type="entry name" value="4HB_MCP_1"/>
    <property type="match status" value="1"/>
</dbReference>
<feature type="transmembrane region" description="Helical" evidence="7">
    <location>
        <begin position="6"/>
        <end position="29"/>
    </location>
</feature>
<dbReference type="InterPro" id="IPR004089">
    <property type="entry name" value="MCPsignal_dom"/>
</dbReference>
<evidence type="ECO:0000256" key="5">
    <source>
        <dbReference type="PROSITE-ProRule" id="PRU00284"/>
    </source>
</evidence>
<dbReference type="PROSITE" id="PS50192">
    <property type="entry name" value="T_SNARE"/>
    <property type="match status" value="1"/>
</dbReference>
<comment type="similarity">
    <text evidence="4">Belongs to the methyl-accepting chemotaxis (MCP) protein family.</text>
</comment>
<gene>
    <name evidence="11" type="ORF">C8N35_1011024</name>
</gene>
<keyword evidence="7" id="KW-0472">Membrane</keyword>
<dbReference type="CDD" id="cd06225">
    <property type="entry name" value="HAMP"/>
    <property type="match status" value="1"/>
</dbReference>
<feature type="transmembrane region" description="Helical" evidence="7">
    <location>
        <begin position="187"/>
        <end position="206"/>
    </location>
</feature>
<feature type="domain" description="HAMP" evidence="10">
    <location>
        <begin position="207"/>
        <end position="260"/>
    </location>
</feature>
<dbReference type="GO" id="GO:0004888">
    <property type="term" value="F:transmembrane signaling receptor activity"/>
    <property type="evidence" value="ECO:0007669"/>
    <property type="project" value="InterPro"/>
</dbReference>
<dbReference type="Pfam" id="PF00672">
    <property type="entry name" value="HAMP"/>
    <property type="match status" value="1"/>
</dbReference>
<keyword evidence="7" id="KW-1133">Transmembrane helix</keyword>
<evidence type="ECO:0000313" key="11">
    <source>
        <dbReference type="EMBL" id="PTW62975.1"/>
    </source>
</evidence>
<protein>
    <submittedName>
        <fullName evidence="11">Methyl-accepting chemotaxis protein</fullName>
    </submittedName>
</protein>
<keyword evidence="3 5" id="KW-0807">Transducer</keyword>
<dbReference type="SMART" id="SM00283">
    <property type="entry name" value="MA"/>
    <property type="match status" value="1"/>
</dbReference>
<keyword evidence="2" id="KW-0997">Cell inner membrane</keyword>
<dbReference type="OrthoDB" id="3289104at2"/>
<dbReference type="Gene3D" id="1.10.287.950">
    <property type="entry name" value="Methyl-accepting chemotaxis protein"/>
    <property type="match status" value="1"/>
</dbReference>
<feature type="coiled-coil region" evidence="6">
    <location>
        <begin position="526"/>
        <end position="553"/>
    </location>
</feature>
<evidence type="ECO:0000259" key="9">
    <source>
        <dbReference type="PROSITE" id="PS50192"/>
    </source>
</evidence>
<dbReference type="GO" id="GO:0006935">
    <property type="term" value="P:chemotaxis"/>
    <property type="evidence" value="ECO:0007669"/>
    <property type="project" value="InterPro"/>
</dbReference>
<dbReference type="PANTHER" id="PTHR32089">
    <property type="entry name" value="METHYL-ACCEPTING CHEMOTAXIS PROTEIN MCPB"/>
    <property type="match status" value="1"/>
</dbReference>
<evidence type="ECO:0000259" key="8">
    <source>
        <dbReference type="PROSITE" id="PS50111"/>
    </source>
</evidence>
<accession>A0A2T5VGT7</accession>
<dbReference type="GO" id="GO:0005886">
    <property type="term" value="C:plasma membrane"/>
    <property type="evidence" value="ECO:0007669"/>
    <property type="project" value="UniProtKB-SubCell"/>
</dbReference>
<evidence type="ECO:0000256" key="6">
    <source>
        <dbReference type="SAM" id="Coils"/>
    </source>
</evidence>
<evidence type="ECO:0000313" key="12">
    <source>
        <dbReference type="Proteomes" id="UP000244081"/>
    </source>
</evidence>
<dbReference type="Pfam" id="PF00015">
    <property type="entry name" value="MCPsignal"/>
    <property type="match status" value="1"/>
</dbReference>
<keyword evidence="7" id="KW-0812">Transmembrane</keyword>
<dbReference type="PRINTS" id="PR00260">
    <property type="entry name" value="CHEMTRNSDUCR"/>
</dbReference>
<feature type="domain" description="Methyl-accepting transducer" evidence="8">
    <location>
        <begin position="301"/>
        <end position="537"/>
    </location>
</feature>
<dbReference type="RefSeq" id="WP_107988465.1">
    <property type="nucleotide sequence ID" value="NZ_QAYG01000001.1"/>
</dbReference>
<dbReference type="SMART" id="SM00304">
    <property type="entry name" value="HAMP"/>
    <property type="match status" value="1"/>
</dbReference>
<dbReference type="Proteomes" id="UP000244081">
    <property type="component" value="Unassembled WGS sequence"/>
</dbReference>
<feature type="domain" description="T-SNARE coiled-coil homology" evidence="9">
    <location>
        <begin position="453"/>
        <end position="515"/>
    </location>
</feature>
<keyword evidence="2" id="KW-1003">Cell membrane</keyword>
<proteinExistence type="inferred from homology"/>
<organism evidence="11 12">
    <name type="scientific">Breoghania corrubedonensis</name>
    <dbReference type="NCBI Taxonomy" id="665038"/>
    <lineage>
        <taxon>Bacteria</taxon>
        <taxon>Pseudomonadati</taxon>
        <taxon>Pseudomonadota</taxon>
        <taxon>Alphaproteobacteria</taxon>
        <taxon>Hyphomicrobiales</taxon>
        <taxon>Stappiaceae</taxon>
        <taxon>Breoghania</taxon>
    </lineage>
</organism>
<dbReference type="EMBL" id="QAYG01000001">
    <property type="protein sequence ID" value="PTW62975.1"/>
    <property type="molecule type" value="Genomic_DNA"/>
</dbReference>
<name>A0A2T5VGT7_9HYPH</name>
<evidence type="ECO:0000256" key="3">
    <source>
        <dbReference type="ARBA" id="ARBA00023224"/>
    </source>
</evidence>
<sequence length="557" mass="59268">MNKLSIRARLFVSYGLILIFVVALGVFALQRLDGVTQRTSALASEFDGVSTLGDMARLSQQLNAYEILRHFAGEADPDLEKELSQARLNFSAAWSRFAKQISTPEEERLATELKDAWQHFLAVAEEVTVLDNAGQRELANRVLMNDLRKDATAFYTATKTMLDYRERRAAATADSASEISAASRTSVLVALAVIVLSGLLVAWLNIRSVSRPITQITAAMRALAENKMDTEVPGTERGDEIGSMAGAILIFKDGMAAAERLREEQVRLEEQNTTKRKQEMIALADGFESAVGEVVEMVASAATELQATVGTLTEASDQTNAQCSLVASSAEQAAQNVQTVAAAIEILSSSAGEIGQRVQHSTSVASRAVEEANHTNDRMTGLRTDAEKIGAIIGLIDEIAAQTNLLALNATIEAARAGEAGKGFAVVAQEVKGLAEQTAKATAEISVQIGSMQTSSEDATNAIGGIGRTITEMSEISSSIFDAIETQGRTTSEVAANIHQASTGTQEVTSTIAYVSSAAQQSASAAAQVNESANELATQAERLRSEMRKFLATVRAA</sequence>
<evidence type="ECO:0000259" key="10">
    <source>
        <dbReference type="PROSITE" id="PS50885"/>
    </source>
</evidence>
<dbReference type="GO" id="GO:0007165">
    <property type="term" value="P:signal transduction"/>
    <property type="evidence" value="ECO:0007669"/>
    <property type="project" value="UniProtKB-KW"/>
</dbReference>
<keyword evidence="12" id="KW-1185">Reference proteome</keyword>
<dbReference type="PROSITE" id="PS50885">
    <property type="entry name" value="HAMP"/>
    <property type="match status" value="1"/>
</dbReference>
<evidence type="ECO:0000256" key="1">
    <source>
        <dbReference type="ARBA" id="ARBA00004429"/>
    </source>
</evidence>
<evidence type="ECO:0000256" key="7">
    <source>
        <dbReference type="SAM" id="Phobius"/>
    </source>
</evidence>
<dbReference type="Gene3D" id="6.10.340.10">
    <property type="match status" value="1"/>
</dbReference>
<dbReference type="AlphaFoldDB" id="A0A2T5VGT7"/>
<evidence type="ECO:0000256" key="2">
    <source>
        <dbReference type="ARBA" id="ARBA00022519"/>
    </source>
</evidence>
<dbReference type="SUPFAM" id="SSF158472">
    <property type="entry name" value="HAMP domain-like"/>
    <property type="match status" value="1"/>
</dbReference>
<keyword evidence="6" id="KW-0175">Coiled coil</keyword>
<evidence type="ECO:0000256" key="4">
    <source>
        <dbReference type="ARBA" id="ARBA00029447"/>
    </source>
</evidence>
<dbReference type="SUPFAM" id="SSF58104">
    <property type="entry name" value="Methyl-accepting chemotaxis protein (MCP) signaling domain"/>
    <property type="match status" value="1"/>
</dbReference>
<reference evidence="11 12" key="1">
    <citation type="submission" date="2018-04" db="EMBL/GenBank/DDBJ databases">
        <title>Genomic Encyclopedia of Archaeal and Bacterial Type Strains, Phase II (KMG-II): from individual species to whole genera.</title>
        <authorList>
            <person name="Goeker M."/>
        </authorList>
    </citation>
    <scope>NUCLEOTIDE SEQUENCE [LARGE SCALE GENOMIC DNA]</scope>
    <source>
        <strain evidence="11 12">DSM 23382</strain>
    </source>
</reference>
<comment type="subcellular location">
    <subcellularLocation>
        <location evidence="1">Cell inner membrane</location>
        <topology evidence="1">Multi-pass membrane protein</topology>
    </subcellularLocation>
</comment>